<organism evidence="1 2">
    <name type="scientific">Amycolatopsis rubida</name>
    <dbReference type="NCBI Taxonomy" id="112413"/>
    <lineage>
        <taxon>Bacteria</taxon>
        <taxon>Bacillati</taxon>
        <taxon>Actinomycetota</taxon>
        <taxon>Actinomycetes</taxon>
        <taxon>Pseudonocardiales</taxon>
        <taxon>Pseudonocardiaceae</taxon>
        <taxon>Amycolatopsis</taxon>
    </lineage>
</organism>
<dbReference type="STRING" id="112413.SAMN05421854_108353"/>
<dbReference type="AlphaFoldDB" id="A0A1I5VHB7"/>
<gene>
    <name evidence="1" type="ORF">SAMN05421854_108353</name>
</gene>
<accession>A0A1I5VHB7</accession>
<dbReference type="EMBL" id="FOWC01000008">
    <property type="protein sequence ID" value="SFQ06880.1"/>
    <property type="molecule type" value="Genomic_DNA"/>
</dbReference>
<name>A0A1I5VHB7_9PSEU</name>
<proteinExistence type="predicted"/>
<dbReference type="InterPro" id="IPR032710">
    <property type="entry name" value="NTF2-like_dom_sf"/>
</dbReference>
<evidence type="ECO:0000313" key="1">
    <source>
        <dbReference type="EMBL" id="SFQ06880.1"/>
    </source>
</evidence>
<reference evidence="2" key="1">
    <citation type="submission" date="2016-10" db="EMBL/GenBank/DDBJ databases">
        <authorList>
            <person name="Varghese N."/>
            <person name="Submissions S."/>
        </authorList>
    </citation>
    <scope>NUCLEOTIDE SEQUENCE [LARGE SCALE GENOMIC DNA]</scope>
    <source>
        <strain evidence="2">DSM 44637</strain>
    </source>
</reference>
<evidence type="ECO:0000313" key="2">
    <source>
        <dbReference type="Proteomes" id="UP000199137"/>
    </source>
</evidence>
<evidence type="ECO:0008006" key="3">
    <source>
        <dbReference type="Google" id="ProtNLM"/>
    </source>
</evidence>
<dbReference type="SUPFAM" id="SSF54427">
    <property type="entry name" value="NTF2-like"/>
    <property type="match status" value="1"/>
</dbReference>
<dbReference type="Proteomes" id="UP000199137">
    <property type="component" value="Unassembled WGS sequence"/>
</dbReference>
<protein>
    <recommendedName>
        <fullName evidence="3">SnoaL-like domain-containing protein</fullName>
    </recommendedName>
</protein>
<dbReference type="Gene3D" id="3.10.450.50">
    <property type="match status" value="1"/>
</dbReference>
<sequence>MTIDQRAIVDGVEVDVVCTGRFYDFCARREGDWKIARRQPICEQDRLDPELLGRFPAGYRHLGCLEGAGWLAGSATAGGLR</sequence>